<feature type="chain" id="PRO_5032737850" evidence="5">
    <location>
        <begin position="19"/>
        <end position="657"/>
    </location>
</feature>
<protein>
    <submittedName>
        <fullName evidence="7">Endonuclease I</fullName>
    </submittedName>
</protein>
<keyword evidence="2" id="KW-0540">Nuclease</keyword>
<name>A0A840EQB6_9FLAO</name>
<dbReference type="InterPro" id="IPR038081">
    <property type="entry name" value="CalX-like_sf"/>
</dbReference>
<comment type="caution">
    <text evidence="7">The sequence shown here is derived from an EMBL/GenBank/DDBJ whole genome shotgun (WGS) entry which is preliminary data.</text>
</comment>
<evidence type="ECO:0000256" key="5">
    <source>
        <dbReference type="SAM" id="SignalP"/>
    </source>
</evidence>
<dbReference type="Proteomes" id="UP000553034">
    <property type="component" value="Unassembled WGS sequence"/>
</dbReference>
<keyword evidence="4" id="KW-0378">Hydrolase</keyword>
<dbReference type="SUPFAM" id="SSF54060">
    <property type="entry name" value="His-Me finger endonucleases"/>
    <property type="match status" value="1"/>
</dbReference>
<dbReference type="GO" id="GO:0004519">
    <property type="term" value="F:endonuclease activity"/>
    <property type="evidence" value="ECO:0007669"/>
    <property type="project" value="UniProtKB-KW"/>
</dbReference>
<dbReference type="PANTHER" id="PTHR33607">
    <property type="entry name" value="ENDONUCLEASE-1"/>
    <property type="match status" value="1"/>
</dbReference>
<evidence type="ECO:0000256" key="3">
    <source>
        <dbReference type="ARBA" id="ARBA00022729"/>
    </source>
</evidence>
<dbReference type="SUPFAM" id="SSF141072">
    <property type="entry name" value="CalX-like"/>
    <property type="match status" value="1"/>
</dbReference>
<proteinExistence type="inferred from homology"/>
<keyword evidence="3 5" id="KW-0732">Signal</keyword>
<dbReference type="PANTHER" id="PTHR33607:SF2">
    <property type="entry name" value="ENDONUCLEASE-1"/>
    <property type="match status" value="1"/>
</dbReference>
<dbReference type="GO" id="GO:0016787">
    <property type="term" value="F:hydrolase activity"/>
    <property type="evidence" value="ECO:0007669"/>
    <property type="project" value="UniProtKB-KW"/>
</dbReference>
<organism evidence="7 8">
    <name type="scientific">Mesonia hippocampi</name>
    <dbReference type="NCBI Taxonomy" id="1628250"/>
    <lineage>
        <taxon>Bacteria</taxon>
        <taxon>Pseudomonadati</taxon>
        <taxon>Bacteroidota</taxon>
        <taxon>Flavobacteriia</taxon>
        <taxon>Flavobacteriales</taxon>
        <taxon>Flavobacteriaceae</taxon>
        <taxon>Mesonia</taxon>
    </lineage>
</organism>
<evidence type="ECO:0000256" key="2">
    <source>
        <dbReference type="ARBA" id="ARBA00022722"/>
    </source>
</evidence>
<keyword evidence="8" id="KW-1185">Reference proteome</keyword>
<evidence type="ECO:0000256" key="1">
    <source>
        <dbReference type="ARBA" id="ARBA00006429"/>
    </source>
</evidence>
<reference evidence="7 8" key="1">
    <citation type="submission" date="2020-08" db="EMBL/GenBank/DDBJ databases">
        <title>Genomic Encyclopedia of Type Strains, Phase IV (KMG-IV): sequencing the most valuable type-strain genomes for metagenomic binning, comparative biology and taxonomic classification.</title>
        <authorList>
            <person name="Goeker M."/>
        </authorList>
    </citation>
    <scope>NUCLEOTIDE SEQUENCE [LARGE SCALE GENOMIC DNA]</scope>
    <source>
        <strain evidence="7 8">DSM 29568</strain>
    </source>
</reference>
<dbReference type="InterPro" id="IPR026444">
    <property type="entry name" value="Secre_tail"/>
</dbReference>
<sequence length="657" mass="71978">MKHIVAILIILFTGISSAQVVINELDFDNPGIDTQEFIELKSTTPYYNLDGYVLVFYNGNASSSTGNKSYFVIDLDGLTTDVNGLIVLGNNDVSPVPDYVFSDNTIQNGEDAVALYLGNAADFPDKTPVTATNLIDAVVYGASNDGQATTLLQTLGVTTQIDAGPSNSTNSIQRATDGSFYVAAPTPKANNDGSGIIPNGIEILVDNNHKTEGDTFQITFSTQHAVADTPLHFDISLANAGFNTADYSGNINMSIPVGQTTATTTINLLTDGIEEGDEELKISFSLPLPAGYVRLNDNIIIRVIDVDYQVASFGSPTNPTYGNVSSIQPTNYYNSIDQLSGNNLKNALQAIIANPTVVRSQTYADVYTILEEADQNPENSSQVWLLYTEQGRSKLDKQQSSQNTGTWNREHVFPRSRGGFYSIQEDDIADGKDVYWTTNADSTRHANSDVHAIRAVDGPENSARGNQFYGSQAYNGPAGNLGSFKGDVARSIFYLAIRYNALNVVNGYPNGNLGDFGDLATLLDWHRNDPPDDYEMNRNNLVYDWQKNRNPFIDQPDLVEYIWGNKQDEVWEQTLSVMKPKQPTVTLYPNPASTHIIVAGVHQATLRVFDIHGRLLFTKSISQQNNTLDVSMLAQGLYTFSVEENNTSSVHKLIITK</sequence>
<dbReference type="EMBL" id="JACIFO010000005">
    <property type="protein sequence ID" value="MBB4119170.1"/>
    <property type="molecule type" value="Genomic_DNA"/>
</dbReference>
<dbReference type="InterPro" id="IPR007346">
    <property type="entry name" value="Endonuclease-I"/>
</dbReference>
<evidence type="ECO:0000313" key="8">
    <source>
        <dbReference type="Proteomes" id="UP000553034"/>
    </source>
</evidence>
<feature type="signal peptide" evidence="5">
    <location>
        <begin position="1"/>
        <end position="18"/>
    </location>
</feature>
<evidence type="ECO:0000313" key="7">
    <source>
        <dbReference type="EMBL" id="MBB4119170.1"/>
    </source>
</evidence>
<dbReference type="InterPro" id="IPR044925">
    <property type="entry name" value="His-Me_finger_sf"/>
</dbReference>
<feature type="domain" description="Secretion system C-terminal sorting" evidence="6">
    <location>
        <begin position="587"/>
        <end position="655"/>
    </location>
</feature>
<accession>A0A840EQB6</accession>
<comment type="similarity">
    <text evidence="1">Belongs to the EndA/NucM nuclease family.</text>
</comment>
<dbReference type="AlphaFoldDB" id="A0A840EQB6"/>
<evidence type="ECO:0000259" key="6">
    <source>
        <dbReference type="Pfam" id="PF18962"/>
    </source>
</evidence>
<evidence type="ECO:0000256" key="4">
    <source>
        <dbReference type="ARBA" id="ARBA00022801"/>
    </source>
</evidence>
<dbReference type="RefSeq" id="WP_183477526.1">
    <property type="nucleotide sequence ID" value="NZ_JACIFO010000005.1"/>
</dbReference>
<dbReference type="Pfam" id="PF04231">
    <property type="entry name" value="Endonuclease_1"/>
    <property type="match status" value="1"/>
</dbReference>
<dbReference type="Pfam" id="PF18962">
    <property type="entry name" value="Por_Secre_tail"/>
    <property type="match status" value="1"/>
</dbReference>
<keyword evidence="7" id="KW-0255">Endonuclease</keyword>
<dbReference type="NCBIfam" id="TIGR04183">
    <property type="entry name" value="Por_Secre_tail"/>
    <property type="match status" value="1"/>
</dbReference>
<gene>
    <name evidence="7" type="ORF">GGR32_001466</name>
</gene>